<dbReference type="AlphaFoldDB" id="J9G913"/>
<comment type="caution">
    <text evidence="2">The sequence shown here is derived from an EMBL/GenBank/DDBJ whole genome shotgun (WGS) entry which is preliminary data.</text>
</comment>
<organism evidence="2">
    <name type="scientific">gut metagenome</name>
    <dbReference type="NCBI Taxonomy" id="749906"/>
    <lineage>
        <taxon>unclassified sequences</taxon>
        <taxon>metagenomes</taxon>
        <taxon>organismal metagenomes</taxon>
    </lineage>
</organism>
<protein>
    <submittedName>
        <fullName evidence="2">Uncharacterized protein</fullName>
    </submittedName>
</protein>
<evidence type="ECO:0000256" key="1">
    <source>
        <dbReference type="SAM" id="MobiDB-lite"/>
    </source>
</evidence>
<sequence length="35" mass="3902">MRRNARQEIPGQRNQTAAPGDGIHKAAQKDERADD</sequence>
<dbReference type="EMBL" id="AMCI01002202">
    <property type="protein sequence ID" value="EJX03349.1"/>
    <property type="molecule type" value="Genomic_DNA"/>
</dbReference>
<evidence type="ECO:0000313" key="2">
    <source>
        <dbReference type="EMBL" id="EJX03349.1"/>
    </source>
</evidence>
<name>J9G913_9ZZZZ</name>
<reference evidence="2" key="1">
    <citation type="journal article" date="2012" name="PLoS ONE">
        <title>Gene sets for utilization of primary and secondary nutrition supplies in the distal gut of endangered iberian lynx.</title>
        <authorList>
            <person name="Alcaide M."/>
            <person name="Messina E."/>
            <person name="Richter M."/>
            <person name="Bargiela R."/>
            <person name="Peplies J."/>
            <person name="Huws S.A."/>
            <person name="Newbold C.J."/>
            <person name="Golyshin P.N."/>
            <person name="Simon M.A."/>
            <person name="Lopez G."/>
            <person name="Yakimov M.M."/>
            <person name="Ferrer M."/>
        </authorList>
    </citation>
    <scope>NUCLEOTIDE SEQUENCE</scope>
</reference>
<feature type="compositionally biased region" description="Basic and acidic residues" evidence="1">
    <location>
        <begin position="22"/>
        <end position="35"/>
    </location>
</feature>
<proteinExistence type="predicted"/>
<gene>
    <name evidence="2" type="ORF">EVA_08543</name>
</gene>
<accession>J9G913</accession>
<feature type="region of interest" description="Disordered" evidence="1">
    <location>
        <begin position="1"/>
        <end position="35"/>
    </location>
</feature>